<reference evidence="1" key="1">
    <citation type="journal article" date="2011" name="PLoS Biol.">
        <title>Gene gain and loss during evolution of obligate parasitism in the white rust pathogen of Arabidopsis thaliana.</title>
        <authorList>
            <person name="Kemen E."/>
            <person name="Gardiner A."/>
            <person name="Schultz-Larsen T."/>
            <person name="Kemen A.C."/>
            <person name="Balmuth A.L."/>
            <person name="Robert-Seilaniantz A."/>
            <person name="Bailey K."/>
            <person name="Holub E."/>
            <person name="Studholme D.J."/>
            <person name="Maclean D."/>
            <person name="Jones J.D."/>
        </authorList>
    </citation>
    <scope>NUCLEOTIDE SEQUENCE</scope>
</reference>
<gene>
    <name evidence="1" type="primary">AlNc14C28G2737</name>
    <name evidence="1" type="ORF">ALNC14_031590</name>
</gene>
<proteinExistence type="predicted"/>
<organism evidence="1">
    <name type="scientific">Albugo laibachii Nc14</name>
    <dbReference type="NCBI Taxonomy" id="890382"/>
    <lineage>
        <taxon>Eukaryota</taxon>
        <taxon>Sar</taxon>
        <taxon>Stramenopiles</taxon>
        <taxon>Oomycota</taxon>
        <taxon>Peronosporomycetes</taxon>
        <taxon>Albuginales</taxon>
        <taxon>Albuginaceae</taxon>
        <taxon>Albugo</taxon>
    </lineage>
</organism>
<protein>
    <submittedName>
        <fullName evidence="1">AlNc14C28G2737 protein</fullName>
    </submittedName>
</protein>
<accession>F0W7B7</accession>
<sequence>MFTQINYTGPALSTHELAALAAFSSAFIESEARDTLNYRSCACVALHVDGEYPYNICEKLDILLLARCLLQAMGTF</sequence>
<dbReference type="AlphaFoldDB" id="F0W7B7"/>
<evidence type="ECO:0000313" key="1">
    <source>
        <dbReference type="EMBL" id="CCA17016.1"/>
    </source>
</evidence>
<name>F0W7B7_9STRA</name>
<dbReference type="EMBL" id="FR824073">
    <property type="protein sequence ID" value="CCA17016.1"/>
    <property type="molecule type" value="Genomic_DNA"/>
</dbReference>
<dbReference type="HOGENOM" id="CLU_2659674_0_0_1"/>
<reference evidence="1" key="2">
    <citation type="submission" date="2011-02" db="EMBL/GenBank/DDBJ databases">
        <authorList>
            <person name="MacLean D."/>
        </authorList>
    </citation>
    <scope>NUCLEOTIDE SEQUENCE</scope>
</reference>